<evidence type="ECO:0000256" key="1">
    <source>
        <dbReference type="ARBA" id="ARBA00023125"/>
    </source>
</evidence>
<evidence type="ECO:0000313" key="6">
    <source>
        <dbReference type="EMBL" id="AZI66550.1"/>
    </source>
</evidence>
<dbReference type="Pfam" id="PF17293">
    <property type="entry name" value="Arm-DNA-bind_5"/>
    <property type="match status" value="1"/>
</dbReference>
<sequence>MTIKFFLKEPKKATETMLYISASVNGSRIKRSTGVKVKPNHWTGTKVKTLATDSESKNLKIDNAVNTLKEIEREYLLRSTPLSKEILEKEFDGRMSPKATPVLESFFDVFNEFIEAKKPLSSVNTIKTFNTCKKHLQKFADEQGIELTFDCIDLNFYDDLLAYFFEKEFLNSTIGKYIKLLKTFMEWGKERSYHTNMTYKKFLVFKEDSEKIKLNAEIVEKLRTTDFEDEYKNIVRDIFIVSCYTGLRFIDIEKLKPENIDDDFIRLHIQKTREDLEIPLLDIPKQIFREHLEKYGRIKVPTNQFCNREIKVLFKKIEFNGMVRFTKYSGSKSIVVEKNAYDYMTMHYGRAFFVTNSLVNGMGEEFIRKITGHKDYKAFKKYVVLSKEMVADKLFEAWGT</sequence>
<feature type="domain" description="Phage integrase SAM-like" evidence="4">
    <location>
        <begin position="105"/>
        <end position="201"/>
    </location>
</feature>
<dbReference type="Gene3D" id="1.10.150.130">
    <property type="match status" value="1"/>
</dbReference>
<evidence type="ECO:0008006" key="8">
    <source>
        <dbReference type="Google" id="ProtNLM"/>
    </source>
</evidence>
<feature type="domain" description="Arm DNA-binding" evidence="5">
    <location>
        <begin position="13"/>
        <end position="87"/>
    </location>
</feature>
<protein>
    <recommendedName>
        <fullName evidence="8">Site-specific integrase</fullName>
    </recommendedName>
</protein>
<dbReference type="InterPro" id="IPR025269">
    <property type="entry name" value="SAM-like_dom"/>
</dbReference>
<evidence type="ECO:0000259" key="5">
    <source>
        <dbReference type="Pfam" id="PF17293"/>
    </source>
</evidence>
<dbReference type="RefSeq" id="WP_124757157.1">
    <property type="nucleotide sequence ID" value="NZ_CBCRWA010000001.1"/>
</dbReference>
<evidence type="ECO:0000259" key="3">
    <source>
        <dbReference type="Pfam" id="PF00589"/>
    </source>
</evidence>
<accession>A0ABM7C6F2</accession>
<dbReference type="InterPro" id="IPR010998">
    <property type="entry name" value="Integrase_recombinase_N"/>
</dbReference>
<evidence type="ECO:0000256" key="2">
    <source>
        <dbReference type="ARBA" id="ARBA00023172"/>
    </source>
</evidence>
<proteinExistence type="predicted"/>
<dbReference type="InterPro" id="IPR002104">
    <property type="entry name" value="Integrase_catalytic"/>
</dbReference>
<feature type="domain" description="Tyr recombinase" evidence="3">
    <location>
        <begin position="238"/>
        <end position="387"/>
    </location>
</feature>
<gene>
    <name evidence="6" type="ORF">EIB71_02125</name>
</gene>
<dbReference type="EMBL" id="CP034158">
    <property type="protein sequence ID" value="AZI66550.1"/>
    <property type="molecule type" value="Genomic_DNA"/>
</dbReference>
<keyword evidence="2" id="KW-0233">DNA recombination</keyword>
<dbReference type="Pfam" id="PF13102">
    <property type="entry name" value="Phage_int_SAM_5"/>
    <property type="match status" value="1"/>
</dbReference>
<dbReference type="Proteomes" id="UP000274483">
    <property type="component" value="Chromosome"/>
</dbReference>
<dbReference type="InterPro" id="IPR013762">
    <property type="entry name" value="Integrase-like_cat_sf"/>
</dbReference>
<keyword evidence="1" id="KW-0238">DNA-binding</keyword>
<reference evidence="6 7" key="1">
    <citation type="submission" date="2018-11" db="EMBL/GenBank/DDBJ databases">
        <title>Proposal to divide the Flavobacteriaceae and reorganize its genera based on Amino Acid Identity values calculated from whole genome sequences.</title>
        <authorList>
            <person name="Nicholson A.C."/>
            <person name="Gulvik C.A."/>
            <person name="Whitney A.M."/>
            <person name="Humrighouse B.W."/>
            <person name="Bell M."/>
            <person name="Holmes B."/>
            <person name="Steigerwalt A.G."/>
            <person name="Villarma A."/>
            <person name="Sheth M."/>
            <person name="Batra D."/>
            <person name="Pryor J."/>
            <person name="Bernardet J.-F."/>
            <person name="Hugo C."/>
            <person name="Kampfer P."/>
            <person name="Newman J.D."/>
            <person name="McQuiston J.R."/>
        </authorList>
    </citation>
    <scope>NUCLEOTIDE SEQUENCE [LARGE SCALE GENOMIC DNA]</scope>
    <source>
        <strain evidence="6 7">H3001</strain>
    </source>
</reference>
<keyword evidence="7" id="KW-1185">Reference proteome</keyword>
<dbReference type="InterPro" id="IPR011010">
    <property type="entry name" value="DNA_brk_join_enz"/>
</dbReference>
<organism evidence="6 7">
    <name type="scientific">Kaistella daneshvariae</name>
    <dbReference type="NCBI Taxonomy" id="2487074"/>
    <lineage>
        <taxon>Bacteria</taxon>
        <taxon>Pseudomonadati</taxon>
        <taxon>Bacteroidota</taxon>
        <taxon>Flavobacteriia</taxon>
        <taxon>Flavobacteriales</taxon>
        <taxon>Weeksellaceae</taxon>
        <taxon>Chryseobacterium group</taxon>
        <taxon>Kaistella</taxon>
    </lineage>
</organism>
<dbReference type="Pfam" id="PF00589">
    <property type="entry name" value="Phage_integrase"/>
    <property type="match status" value="1"/>
</dbReference>
<evidence type="ECO:0000259" key="4">
    <source>
        <dbReference type="Pfam" id="PF13102"/>
    </source>
</evidence>
<evidence type="ECO:0000313" key="7">
    <source>
        <dbReference type="Proteomes" id="UP000274483"/>
    </source>
</evidence>
<dbReference type="InterPro" id="IPR035386">
    <property type="entry name" value="Arm-DNA-bind_5"/>
</dbReference>
<dbReference type="SUPFAM" id="SSF56349">
    <property type="entry name" value="DNA breaking-rejoining enzymes"/>
    <property type="match status" value="1"/>
</dbReference>
<name>A0ABM7C6F2_9FLAO</name>
<dbReference type="Gene3D" id="1.10.443.10">
    <property type="entry name" value="Intergrase catalytic core"/>
    <property type="match status" value="1"/>
</dbReference>